<protein>
    <recommendedName>
        <fullName evidence="2">F-box domain-containing protein</fullName>
    </recommendedName>
</protein>
<dbReference type="InterPro" id="IPR001810">
    <property type="entry name" value="F-box_dom"/>
</dbReference>
<dbReference type="PANTHER" id="PTHR38926">
    <property type="entry name" value="F-BOX DOMAIN CONTAINING PROTEIN, EXPRESSED"/>
    <property type="match status" value="1"/>
</dbReference>
<dbReference type="OMA" id="MQEDHYS"/>
<dbReference type="OrthoDB" id="8048523at2759"/>
<name>A0A0D2LZW8_HYPSF</name>
<dbReference type="Proteomes" id="UP000054270">
    <property type="component" value="Unassembled WGS sequence"/>
</dbReference>
<dbReference type="Gene3D" id="3.80.10.10">
    <property type="entry name" value="Ribonuclease Inhibitor"/>
    <property type="match status" value="1"/>
</dbReference>
<dbReference type="Gene3D" id="1.20.1280.50">
    <property type="match status" value="1"/>
</dbReference>
<gene>
    <name evidence="3" type="ORF">HYPSUDRAFT_147629</name>
</gene>
<dbReference type="InterPro" id="IPR032675">
    <property type="entry name" value="LRR_dom_sf"/>
</dbReference>
<proteinExistence type="predicted"/>
<dbReference type="EMBL" id="KN817620">
    <property type="protein sequence ID" value="KJA16483.1"/>
    <property type="molecule type" value="Genomic_DNA"/>
</dbReference>
<evidence type="ECO:0000259" key="2">
    <source>
        <dbReference type="Pfam" id="PF12937"/>
    </source>
</evidence>
<evidence type="ECO:0000313" key="4">
    <source>
        <dbReference type="Proteomes" id="UP000054270"/>
    </source>
</evidence>
<dbReference type="STRING" id="945553.A0A0D2LZW8"/>
<feature type="domain" description="F-box" evidence="2">
    <location>
        <begin position="96"/>
        <end position="147"/>
    </location>
</feature>
<evidence type="ECO:0000256" key="1">
    <source>
        <dbReference type="SAM" id="MobiDB-lite"/>
    </source>
</evidence>
<organism evidence="3 4">
    <name type="scientific">Hypholoma sublateritium (strain FD-334 SS-4)</name>
    <dbReference type="NCBI Taxonomy" id="945553"/>
    <lineage>
        <taxon>Eukaryota</taxon>
        <taxon>Fungi</taxon>
        <taxon>Dikarya</taxon>
        <taxon>Basidiomycota</taxon>
        <taxon>Agaricomycotina</taxon>
        <taxon>Agaricomycetes</taxon>
        <taxon>Agaricomycetidae</taxon>
        <taxon>Agaricales</taxon>
        <taxon>Agaricineae</taxon>
        <taxon>Strophariaceae</taxon>
        <taxon>Hypholoma</taxon>
    </lineage>
</organism>
<dbReference type="SUPFAM" id="SSF52047">
    <property type="entry name" value="RNI-like"/>
    <property type="match status" value="1"/>
</dbReference>
<dbReference type="Pfam" id="PF12937">
    <property type="entry name" value="F-box-like"/>
    <property type="match status" value="1"/>
</dbReference>
<keyword evidence="4" id="KW-1185">Reference proteome</keyword>
<reference evidence="4" key="1">
    <citation type="submission" date="2014-04" db="EMBL/GenBank/DDBJ databases">
        <title>Evolutionary Origins and Diversification of the Mycorrhizal Mutualists.</title>
        <authorList>
            <consortium name="DOE Joint Genome Institute"/>
            <consortium name="Mycorrhizal Genomics Consortium"/>
            <person name="Kohler A."/>
            <person name="Kuo A."/>
            <person name="Nagy L.G."/>
            <person name="Floudas D."/>
            <person name="Copeland A."/>
            <person name="Barry K.W."/>
            <person name="Cichocki N."/>
            <person name="Veneault-Fourrey C."/>
            <person name="LaButti K."/>
            <person name="Lindquist E.A."/>
            <person name="Lipzen A."/>
            <person name="Lundell T."/>
            <person name="Morin E."/>
            <person name="Murat C."/>
            <person name="Riley R."/>
            <person name="Ohm R."/>
            <person name="Sun H."/>
            <person name="Tunlid A."/>
            <person name="Henrissat B."/>
            <person name="Grigoriev I.V."/>
            <person name="Hibbett D.S."/>
            <person name="Martin F."/>
        </authorList>
    </citation>
    <scope>NUCLEOTIDE SEQUENCE [LARGE SCALE GENOMIC DNA]</scope>
    <source>
        <strain evidence="4">FD-334 SS-4</strain>
    </source>
</reference>
<feature type="region of interest" description="Disordered" evidence="1">
    <location>
        <begin position="1"/>
        <end position="27"/>
    </location>
</feature>
<sequence length="568" mass="63788">MSTSYPARIPASAFTSPRRRKPSLKNYGHIPPVALKPSRISNVDDVYVPRPPTFMSISFLREAISTIDVKMTALVKERAELETKLETAVRLQSPVLRLPSELLSSIFSIGVLGMGDNDPVMVPTLMLVCRYWAEVALNTPTLWAKISVSPHDSLQKAQRRLSRSKSCPLHVTVNFGARIEYIQSISEHIMHAMDLFRPALWRMKSFSLTVPNRHHAYTALRNFNGDAPILENLSIHVHHSMQDDPYSKSITPLFNGCTPSLRSCSFTSFNFGWDLATMKGLRVLKLGGYFNSYTPSASTLLDILRQCPELEELALRNMSDVDSNPCATVIVEDMDAPVMNKIHLARLKKMSFYYSGIAHTRELVSHISFPNLESLELAYLENATSLLHLLYVQALTRLPLKSLRIESCLFNEMKFVNLIRKLPSMVTLELVDVEDLTYITLKALSSPQPWACSRLENVTLDGCTSFDWDSLRAFVESRLPADPHAYKRYHTSAASLSSSASTAAANYARMKSRQTGQAALLAAPHRVEMIDVTRCNQISKEMVQWLRMYVASVKCEPAKGIWGEPAMT</sequence>
<accession>A0A0D2LZW8</accession>
<dbReference type="PANTHER" id="PTHR38926:SF5">
    <property type="entry name" value="F-BOX AND LEUCINE-RICH REPEAT PROTEIN 6"/>
    <property type="match status" value="1"/>
</dbReference>
<dbReference type="AlphaFoldDB" id="A0A0D2LZW8"/>
<evidence type="ECO:0000313" key="3">
    <source>
        <dbReference type="EMBL" id="KJA16483.1"/>
    </source>
</evidence>